<evidence type="ECO:0000259" key="4">
    <source>
        <dbReference type="Pfam" id="PF01420"/>
    </source>
</evidence>
<proteinExistence type="inferred from homology"/>
<dbReference type="Proteomes" id="UP001426770">
    <property type="component" value="Unassembled WGS sequence"/>
</dbReference>
<evidence type="ECO:0000313" key="5">
    <source>
        <dbReference type="EMBL" id="GAA5519637.1"/>
    </source>
</evidence>
<dbReference type="Pfam" id="PF01420">
    <property type="entry name" value="Methylase_S"/>
    <property type="match status" value="2"/>
</dbReference>
<dbReference type="PANTHER" id="PTHR30408:SF13">
    <property type="entry name" value="TYPE I RESTRICTION ENZYME HINDI SPECIFICITY SUBUNIT"/>
    <property type="match status" value="1"/>
</dbReference>
<comment type="caution">
    <text evidence="5">The sequence shown here is derived from an EMBL/GenBank/DDBJ whole genome shotgun (WGS) entry which is preliminary data.</text>
</comment>
<evidence type="ECO:0000313" key="6">
    <source>
        <dbReference type="Proteomes" id="UP001426770"/>
    </source>
</evidence>
<feature type="domain" description="Type I restriction modification DNA specificity" evidence="4">
    <location>
        <begin position="216"/>
        <end position="334"/>
    </location>
</feature>
<keyword evidence="6" id="KW-1185">Reference proteome</keyword>
<accession>A0ABP9WIJ5</accession>
<comment type="similarity">
    <text evidence="1">Belongs to the type-I restriction system S methylase family.</text>
</comment>
<dbReference type="Gene3D" id="3.90.220.20">
    <property type="entry name" value="DNA methylase specificity domains"/>
    <property type="match status" value="2"/>
</dbReference>
<dbReference type="InterPro" id="IPR000055">
    <property type="entry name" value="Restrct_endonuc_typeI_TRD"/>
</dbReference>
<sequence>MTAFADLLESPLRSGFTIPAASRGTGVRMLNMGELFKYPRVPDIEMVRVNAPSAAEDRAYLKKNDLLFARRSLTLEGAGKCAIVAEVTTPTTWESSIIRARVDANRASAPFLYYYFRSPQGRRQMETIVEQVAAAGIRLTDLAKLNVPSPPLPEQQAIAEVLGALDDKIAANTALAATAERIASATYDAMTRTWPRVLMSTVLDPILGGTPARAREDYWAGGDQLWISARDITSAPSHVVVDTAEKITSAALAETKAKALPAGSVILTARGTVGEVGRLARPASFNQSCYGFRPDVLPPSLLYFAVLQATERAKAVAHGSVFDTITKATFDHLHLAWDEVQAPRAEVQIAPLLQVVATSIEENRTLAATRDALLPQLMSGKLRVRDAEAAASEAGA</sequence>
<name>A0ABP9WIJ5_9MICO</name>
<dbReference type="EMBL" id="BAABRR010000011">
    <property type="protein sequence ID" value="GAA5519637.1"/>
    <property type="molecule type" value="Genomic_DNA"/>
</dbReference>
<feature type="domain" description="Type I restriction modification DNA specificity" evidence="4">
    <location>
        <begin position="57"/>
        <end position="178"/>
    </location>
</feature>
<reference evidence="5 6" key="1">
    <citation type="submission" date="2024-02" db="EMBL/GenBank/DDBJ databases">
        <title>Lysinimicrobium sediminis NBRC 112286.</title>
        <authorList>
            <person name="Ichikawa N."/>
            <person name="Katano-Makiyama Y."/>
            <person name="Hidaka K."/>
        </authorList>
    </citation>
    <scope>NUCLEOTIDE SEQUENCE [LARGE SCALE GENOMIC DNA]</scope>
    <source>
        <strain evidence="5 6">NBRC 112286</strain>
    </source>
</reference>
<keyword evidence="3" id="KW-0238">DNA-binding</keyword>
<dbReference type="InterPro" id="IPR044946">
    <property type="entry name" value="Restrct_endonuc_typeI_TRD_sf"/>
</dbReference>
<dbReference type="CDD" id="cd17517">
    <property type="entry name" value="RMtype1_S_EcoKI_StySPI-TRD2-CR2_like"/>
    <property type="match status" value="1"/>
</dbReference>
<protein>
    <recommendedName>
        <fullName evidence="4">Type I restriction modification DNA specificity domain-containing protein</fullName>
    </recommendedName>
</protein>
<organism evidence="5 6">
    <name type="scientific">Demequina sediminis</name>
    <dbReference type="NCBI Taxonomy" id="1930058"/>
    <lineage>
        <taxon>Bacteria</taxon>
        <taxon>Bacillati</taxon>
        <taxon>Actinomycetota</taxon>
        <taxon>Actinomycetes</taxon>
        <taxon>Micrococcales</taxon>
        <taxon>Demequinaceae</taxon>
        <taxon>Demequina</taxon>
    </lineage>
</organism>
<dbReference type="PANTHER" id="PTHR30408">
    <property type="entry name" value="TYPE-1 RESTRICTION ENZYME ECOKI SPECIFICITY PROTEIN"/>
    <property type="match status" value="1"/>
</dbReference>
<dbReference type="InterPro" id="IPR052021">
    <property type="entry name" value="Type-I_RS_S_subunit"/>
</dbReference>
<gene>
    <name evidence="5" type="ORF">Lsed01_02088</name>
</gene>
<evidence type="ECO:0000256" key="2">
    <source>
        <dbReference type="ARBA" id="ARBA00022747"/>
    </source>
</evidence>
<dbReference type="SUPFAM" id="SSF116734">
    <property type="entry name" value="DNA methylase specificity domain"/>
    <property type="match status" value="2"/>
</dbReference>
<dbReference type="CDD" id="cd17243">
    <property type="entry name" value="RMtype1_S_AchA6I-TRD2-CR2_like"/>
    <property type="match status" value="1"/>
</dbReference>
<evidence type="ECO:0000256" key="3">
    <source>
        <dbReference type="ARBA" id="ARBA00023125"/>
    </source>
</evidence>
<evidence type="ECO:0000256" key="1">
    <source>
        <dbReference type="ARBA" id="ARBA00010923"/>
    </source>
</evidence>
<keyword evidence="2" id="KW-0680">Restriction system</keyword>